<evidence type="ECO:0000259" key="1">
    <source>
        <dbReference type="PROSITE" id="PS51186"/>
    </source>
</evidence>
<keyword evidence="2" id="KW-0808">Transferase</keyword>
<accession>A0A5K7ZG81</accession>
<proteinExistence type="predicted"/>
<dbReference type="EMBL" id="AP021876">
    <property type="protein sequence ID" value="BBO81092.1"/>
    <property type="molecule type" value="Genomic_DNA"/>
</dbReference>
<dbReference type="KEGG" id="dov:DSCO28_16580"/>
<dbReference type="Proteomes" id="UP000425960">
    <property type="component" value="Chromosome"/>
</dbReference>
<gene>
    <name evidence="2" type="ORF">DSCO28_16580</name>
</gene>
<dbReference type="PROSITE" id="PS51186">
    <property type="entry name" value="GNAT"/>
    <property type="match status" value="1"/>
</dbReference>
<evidence type="ECO:0000313" key="3">
    <source>
        <dbReference type="Proteomes" id="UP000425960"/>
    </source>
</evidence>
<sequence>MIKTETAKPEDRSQVVNLLMENGMDYSDPIEDFTIARANHSIAGCIRIEPHATVKIIRPLVVASAYRKTGVGRLLLETAIPNANGRPVVIVSRGESRGFYKAVGFSEADWKLIPDHQREECNLCPERPSCNPVPMIYA</sequence>
<dbReference type="InterPro" id="IPR016181">
    <property type="entry name" value="Acyl_CoA_acyltransferase"/>
</dbReference>
<dbReference type="InterPro" id="IPR000182">
    <property type="entry name" value="GNAT_dom"/>
</dbReference>
<dbReference type="AlphaFoldDB" id="A0A5K7ZG81"/>
<dbReference type="GO" id="GO:0016747">
    <property type="term" value="F:acyltransferase activity, transferring groups other than amino-acyl groups"/>
    <property type="evidence" value="ECO:0007669"/>
    <property type="project" value="InterPro"/>
</dbReference>
<dbReference type="Pfam" id="PF13508">
    <property type="entry name" value="Acetyltransf_7"/>
    <property type="match status" value="1"/>
</dbReference>
<dbReference type="Gene3D" id="3.40.630.30">
    <property type="match status" value="1"/>
</dbReference>
<dbReference type="SUPFAM" id="SSF55729">
    <property type="entry name" value="Acyl-CoA N-acyltransferases (Nat)"/>
    <property type="match status" value="1"/>
</dbReference>
<name>A0A5K7ZG81_9BACT</name>
<feature type="domain" description="N-acetyltransferase" evidence="1">
    <location>
        <begin position="1"/>
        <end position="124"/>
    </location>
</feature>
<dbReference type="CDD" id="cd04301">
    <property type="entry name" value="NAT_SF"/>
    <property type="match status" value="1"/>
</dbReference>
<protein>
    <submittedName>
        <fullName evidence="2">N-acetyltransferase</fullName>
    </submittedName>
</protein>
<organism evidence="2 3">
    <name type="scientific">Desulfosarcina ovata subsp. sediminis</name>
    <dbReference type="NCBI Taxonomy" id="885957"/>
    <lineage>
        <taxon>Bacteria</taxon>
        <taxon>Pseudomonadati</taxon>
        <taxon>Thermodesulfobacteriota</taxon>
        <taxon>Desulfobacteria</taxon>
        <taxon>Desulfobacterales</taxon>
        <taxon>Desulfosarcinaceae</taxon>
        <taxon>Desulfosarcina</taxon>
    </lineage>
</organism>
<evidence type="ECO:0000313" key="2">
    <source>
        <dbReference type="EMBL" id="BBO81092.1"/>
    </source>
</evidence>
<dbReference type="RefSeq" id="WP_155321888.1">
    <property type="nucleotide sequence ID" value="NZ_AP021876.1"/>
</dbReference>
<reference evidence="2 3" key="1">
    <citation type="submission" date="2019-11" db="EMBL/GenBank/DDBJ databases">
        <title>Comparative genomics of hydrocarbon-degrading Desulfosarcina strains.</title>
        <authorList>
            <person name="Watanabe M."/>
            <person name="Kojima H."/>
            <person name="Fukui M."/>
        </authorList>
    </citation>
    <scope>NUCLEOTIDE SEQUENCE [LARGE SCALE GENOMIC DNA]</scope>
    <source>
        <strain evidence="2 3">28bB2T</strain>
    </source>
</reference>